<sequence length="105" mass="11202">MSWFMLAAAGVLEIVWAIAMKQSLGFSRLTPSLIKVSAMLASFWLLSAAMRTIPLGTAYPIWTGIGALGAFIVGVIFLGETINMTKLAAVLFIVLGLILIKLSNS</sequence>
<evidence type="ECO:0000256" key="10">
    <source>
        <dbReference type="SAM" id="Phobius"/>
    </source>
</evidence>
<evidence type="ECO:0000313" key="11">
    <source>
        <dbReference type="EMBL" id="GLK53570.1"/>
    </source>
</evidence>
<dbReference type="Proteomes" id="UP001143486">
    <property type="component" value="Unassembled WGS sequence"/>
</dbReference>
<dbReference type="Pfam" id="PF00893">
    <property type="entry name" value="Multi_Drug_Res"/>
    <property type="match status" value="1"/>
</dbReference>
<dbReference type="EMBL" id="BSFE01000011">
    <property type="protein sequence ID" value="GLK53570.1"/>
    <property type="molecule type" value="Genomic_DNA"/>
</dbReference>
<evidence type="ECO:0000313" key="12">
    <source>
        <dbReference type="Proteomes" id="UP001143486"/>
    </source>
</evidence>
<dbReference type="GO" id="GO:0005886">
    <property type="term" value="C:plasma membrane"/>
    <property type="evidence" value="ECO:0007669"/>
    <property type="project" value="UniProtKB-SubCell"/>
</dbReference>
<comment type="similarity">
    <text evidence="7">Belongs to the drug/metabolite transporter (DMT) superfamily. Small multidrug resistance (SMR) (TC 2.A.7.1) family. Gdx/SugE subfamily.</text>
</comment>
<dbReference type="InterPro" id="IPR045324">
    <property type="entry name" value="Small_multidrug_res"/>
</dbReference>
<dbReference type="Gene3D" id="1.10.3730.20">
    <property type="match status" value="1"/>
</dbReference>
<evidence type="ECO:0000256" key="5">
    <source>
        <dbReference type="ARBA" id="ARBA00022989"/>
    </source>
</evidence>
<organism evidence="11 12">
    <name type="scientific">Maricaulis virginensis</name>
    <dbReference type="NCBI Taxonomy" id="144022"/>
    <lineage>
        <taxon>Bacteria</taxon>
        <taxon>Pseudomonadati</taxon>
        <taxon>Pseudomonadota</taxon>
        <taxon>Alphaproteobacteria</taxon>
        <taxon>Maricaulales</taxon>
        <taxon>Maricaulaceae</taxon>
        <taxon>Maricaulis</taxon>
    </lineage>
</organism>
<dbReference type="SUPFAM" id="SSF103481">
    <property type="entry name" value="Multidrug resistance efflux transporter EmrE"/>
    <property type="match status" value="1"/>
</dbReference>
<dbReference type="GO" id="GO:1990961">
    <property type="term" value="P:xenobiotic detoxification by transmembrane export across the plasma membrane"/>
    <property type="evidence" value="ECO:0007669"/>
    <property type="project" value="UniProtKB-ARBA"/>
</dbReference>
<reference evidence="11" key="1">
    <citation type="journal article" date="2014" name="Int. J. Syst. Evol. Microbiol.">
        <title>Complete genome sequence of Corynebacterium casei LMG S-19264T (=DSM 44701T), isolated from a smear-ripened cheese.</title>
        <authorList>
            <consortium name="US DOE Joint Genome Institute (JGI-PGF)"/>
            <person name="Walter F."/>
            <person name="Albersmeier A."/>
            <person name="Kalinowski J."/>
            <person name="Ruckert C."/>
        </authorList>
    </citation>
    <scope>NUCLEOTIDE SEQUENCE</scope>
    <source>
        <strain evidence="11">VKM B-1513</strain>
    </source>
</reference>
<evidence type="ECO:0000256" key="1">
    <source>
        <dbReference type="ARBA" id="ARBA00004651"/>
    </source>
</evidence>
<keyword evidence="2" id="KW-0813">Transport</keyword>
<feature type="transmembrane region" description="Helical" evidence="10">
    <location>
        <begin position="84"/>
        <end position="102"/>
    </location>
</feature>
<evidence type="ECO:0000256" key="3">
    <source>
        <dbReference type="ARBA" id="ARBA00022475"/>
    </source>
</evidence>
<comment type="caution">
    <text evidence="11">The sequence shown here is derived from an EMBL/GenBank/DDBJ whole genome shotgun (WGS) entry which is preliminary data.</text>
</comment>
<reference evidence="11" key="2">
    <citation type="submission" date="2023-01" db="EMBL/GenBank/DDBJ databases">
        <authorList>
            <person name="Sun Q."/>
            <person name="Evtushenko L."/>
        </authorList>
    </citation>
    <scope>NUCLEOTIDE SEQUENCE</scope>
    <source>
        <strain evidence="11">VKM B-1513</strain>
    </source>
</reference>
<dbReference type="GO" id="GO:0022857">
    <property type="term" value="F:transmembrane transporter activity"/>
    <property type="evidence" value="ECO:0007669"/>
    <property type="project" value="InterPro"/>
</dbReference>
<keyword evidence="6 10" id="KW-0472">Membrane</keyword>
<dbReference type="PANTHER" id="PTHR30561">
    <property type="entry name" value="SMR FAMILY PROTON-DEPENDENT DRUG EFFLUX TRANSPORTER SUGE"/>
    <property type="match status" value="1"/>
</dbReference>
<dbReference type="InterPro" id="IPR000390">
    <property type="entry name" value="Small_drug/metabolite_transptr"/>
</dbReference>
<proteinExistence type="inferred from homology"/>
<evidence type="ECO:0000256" key="9">
    <source>
        <dbReference type="RuleBase" id="RU003942"/>
    </source>
</evidence>
<evidence type="ECO:0000256" key="4">
    <source>
        <dbReference type="ARBA" id="ARBA00022692"/>
    </source>
</evidence>
<protein>
    <recommendedName>
        <fullName evidence="8">Guanidinium exporter</fullName>
    </recommendedName>
</protein>
<accession>A0A9W6IQM7</accession>
<evidence type="ECO:0000256" key="7">
    <source>
        <dbReference type="ARBA" id="ARBA00038151"/>
    </source>
</evidence>
<dbReference type="InterPro" id="IPR037185">
    <property type="entry name" value="EmrE-like"/>
</dbReference>
<comment type="subcellular location">
    <subcellularLocation>
        <location evidence="1 9">Cell membrane</location>
        <topology evidence="1 9">Multi-pass membrane protein</topology>
    </subcellularLocation>
</comment>
<dbReference type="FunFam" id="1.10.3730.20:FF:000001">
    <property type="entry name" value="Quaternary ammonium compound resistance transporter SugE"/>
    <property type="match status" value="1"/>
</dbReference>
<keyword evidence="4 9" id="KW-0812">Transmembrane</keyword>
<dbReference type="AlphaFoldDB" id="A0A9W6IQM7"/>
<keyword evidence="12" id="KW-1185">Reference proteome</keyword>
<evidence type="ECO:0000256" key="2">
    <source>
        <dbReference type="ARBA" id="ARBA00022448"/>
    </source>
</evidence>
<gene>
    <name evidence="11" type="primary">sugE</name>
    <name evidence="11" type="ORF">GCM10017621_30780</name>
</gene>
<feature type="transmembrane region" description="Helical" evidence="10">
    <location>
        <begin position="33"/>
        <end position="50"/>
    </location>
</feature>
<name>A0A9W6IQM7_9PROT</name>
<evidence type="ECO:0000256" key="8">
    <source>
        <dbReference type="ARBA" id="ARBA00039168"/>
    </source>
</evidence>
<keyword evidence="5 10" id="KW-1133">Transmembrane helix</keyword>
<dbReference type="PANTHER" id="PTHR30561:SF0">
    <property type="entry name" value="GUANIDINIUM EXPORTER"/>
    <property type="match status" value="1"/>
</dbReference>
<feature type="transmembrane region" description="Helical" evidence="10">
    <location>
        <begin position="57"/>
        <end position="78"/>
    </location>
</feature>
<dbReference type="RefSeq" id="WP_271187914.1">
    <property type="nucleotide sequence ID" value="NZ_BSFE01000011.1"/>
</dbReference>
<keyword evidence="3" id="KW-1003">Cell membrane</keyword>
<evidence type="ECO:0000256" key="6">
    <source>
        <dbReference type="ARBA" id="ARBA00023136"/>
    </source>
</evidence>